<accession>A0A2I2KKJ2</accession>
<proteinExistence type="predicted"/>
<organism evidence="1 2">
    <name type="scientific">Frankia canadensis</name>
    <dbReference type="NCBI Taxonomy" id="1836972"/>
    <lineage>
        <taxon>Bacteria</taxon>
        <taxon>Bacillati</taxon>
        <taxon>Actinomycetota</taxon>
        <taxon>Actinomycetes</taxon>
        <taxon>Frankiales</taxon>
        <taxon>Frankiaceae</taxon>
        <taxon>Frankia</taxon>
    </lineage>
</organism>
<protein>
    <submittedName>
        <fullName evidence="1">Uncharacterized protein</fullName>
    </submittedName>
</protein>
<evidence type="ECO:0000313" key="2">
    <source>
        <dbReference type="Proteomes" id="UP000234331"/>
    </source>
</evidence>
<dbReference type="EMBL" id="FZMO01000034">
    <property type="protein sequence ID" value="SNQ46175.1"/>
    <property type="molecule type" value="Genomic_DNA"/>
</dbReference>
<dbReference type="AlphaFoldDB" id="A0A2I2KKJ2"/>
<sequence length="60" mass="6486">MSPAMSVIQRYGDRGMPGRERYWPKRVLDQLVDQVMRAGSPPGLAAWAARASAATAGDVL</sequence>
<reference evidence="1 2" key="1">
    <citation type="submission" date="2017-06" db="EMBL/GenBank/DDBJ databases">
        <authorList>
            <person name="Kim H.J."/>
            <person name="Triplett B.A."/>
        </authorList>
    </citation>
    <scope>NUCLEOTIDE SEQUENCE [LARGE SCALE GENOMIC DNA]</scope>
    <source>
        <strain evidence="1">FRACA_ARgP5</strain>
    </source>
</reference>
<keyword evidence="2" id="KW-1185">Reference proteome</keyword>
<gene>
    <name evidence="1" type="ORF">FRACA_1290028</name>
</gene>
<dbReference type="Proteomes" id="UP000234331">
    <property type="component" value="Unassembled WGS sequence"/>
</dbReference>
<name>A0A2I2KKJ2_9ACTN</name>
<evidence type="ECO:0000313" key="1">
    <source>
        <dbReference type="EMBL" id="SNQ46175.1"/>
    </source>
</evidence>